<evidence type="ECO:0000256" key="1">
    <source>
        <dbReference type="SAM" id="MobiDB-lite"/>
    </source>
</evidence>
<dbReference type="AlphaFoldDB" id="A0A9N9VSU4"/>
<sequence length="241" mass="28207">MTYLRRRSCRPSGLEMTSDHIRLTHWLKLKLQDKISENIQLKYAVKRDEATTYIALQRVSEWHPLLSRANTPWFLYDDHLLAAIKECPWDLDNQQIAILLGRTTEEIDDRVNHYDMVMARETAKLHWWPMRKHAWMAKIAERELVQLKHTFALHLWSSRVKGCPTGYSYLTQEIPKRYPDKRLSFAIRQEIAVYRVPEVDPARADPLASHIFSGEGGSRRWNDLTSPKSVRTAVEETGDLA</sequence>
<accession>A0A9N9VSU4</accession>
<name>A0A9N9VSU4_9HYPO</name>
<comment type="caution">
    <text evidence="2">The sequence shown here is derived from an EMBL/GenBank/DDBJ whole genome shotgun (WGS) entry which is preliminary data.</text>
</comment>
<reference evidence="2" key="1">
    <citation type="submission" date="2021-10" db="EMBL/GenBank/DDBJ databases">
        <authorList>
            <person name="Piombo E."/>
        </authorList>
    </citation>
    <scope>NUCLEOTIDE SEQUENCE</scope>
</reference>
<proteinExistence type="predicted"/>
<dbReference type="OrthoDB" id="5123214at2759"/>
<protein>
    <submittedName>
        <fullName evidence="2">Uncharacterized protein</fullName>
    </submittedName>
</protein>
<organism evidence="2 3">
    <name type="scientific">Clonostachys rhizophaga</name>
    <dbReference type="NCBI Taxonomy" id="160324"/>
    <lineage>
        <taxon>Eukaryota</taxon>
        <taxon>Fungi</taxon>
        <taxon>Dikarya</taxon>
        <taxon>Ascomycota</taxon>
        <taxon>Pezizomycotina</taxon>
        <taxon>Sordariomycetes</taxon>
        <taxon>Hypocreomycetidae</taxon>
        <taxon>Hypocreales</taxon>
        <taxon>Bionectriaceae</taxon>
        <taxon>Clonostachys</taxon>
    </lineage>
</organism>
<evidence type="ECO:0000313" key="3">
    <source>
        <dbReference type="Proteomes" id="UP000696573"/>
    </source>
</evidence>
<dbReference type="EMBL" id="CABFNQ020000740">
    <property type="protein sequence ID" value="CAH0030222.1"/>
    <property type="molecule type" value="Genomic_DNA"/>
</dbReference>
<evidence type="ECO:0000313" key="2">
    <source>
        <dbReference type="EMBL" id="CAH0030222.1"/>
    </source>
</evidence>
<feature type="region of interest" description="Disordered" evidence="1">
    <location>
        <begin position="219"/>
        <end position="241"/>
    </location>
</feature>
<gene>
    <name evidence="2" type="ORF">CRHIZ90672A_00003363</name>
</gene>
<keyword evidence="3" id="KW-1185">Reference proteome</keyword>
<dbReference type="Proteomes" id="UP000696573">
    <property type="component" value="Unassembled WGS sequence"/>
</dbReference>